<dbReference type="InterPro" id="IPR000595">
    <property type="entry name" value="cNMP-bd_dom"/>
</dbReference>
<dbReference type="GO" id="GO:0003677">
    <property type="term" value="F:DNA binding"/>
    <property type="evidence" value="ECO:0007669"/>
    <property type="project" value="UniProtKB-KW"/>
</dbReference>
<gene>
    <name evidence="6" type="ORF">PL336_09350</name>
</gene>
<dbReference type="InterPro" id="IPR050397">
    <property type="entry name" value="Env_Response_Regulators"/>
</dbReference>
<evidence type="ECO:0000259" key="4">
    <source>
        <dbReference type="PROSITE" id="PS50042"/>
    </source>
</evidence>
<dbReference type="PANTHER" id="PTHR24567:SF75">
    <property type="entry name" value="FUMARATE AND NITRATE REDUCTION REGULATORY PROTEIN"/>
    <property type="match status" value="1"/>
</dbReference>
<dbReference type="SUPFAM" id="SSF51206">
    <property type="entry name" value="cAMP-binding domain-like"/>
    <property type="match status" value="1"/>
</dbReference>
<evidence type="ECO:0000313" key="6">
    <source>
        <dbReference type="EMBL" id="WCE69014.1"/>
    </source>
</evidence>
<dbReference type="Pfam" id="PF13545">
    <property type="entry name" value="HTH_Crp_2"/>
    <property type="match status" value="1"/>
</dbReference>
<dbReference type="Gene3D" id="1.10.10.10">
    <property type="entry name" value="Winged helix-like DNA-binding domain superfamily/Winged helix DNA-binding domain"/>
    <property type="match status" value="1"/>
</dbReference>
<evidence type="ECO:0000256" key="2">
    <source>
        <dbReference type="ARBA" id="ARBA00023125"/>
    </source>
</evidence>
<sequence>MYVTLSNEFTPATKVPEAQLCSRTPAAQSPRKRQAVGSHLFREGDIANHIYEITSGVFRLTRVLDNGRRQVIAFGLPGDIIGFPNGALHHSDCEAIQTAEVIAHRRHALDDFEGDHETHKRLLNAALREISAMQDHFMMLARKSALEKVASFLITLAERTGRPIGSYTTCALPMTRSDIADFLGLTIETVSRTLTRLRKQDIIALETSQTVLIKDMDALISASQAAD</sequence>
<dbReference type="SUPFAM" id="SSF46785">
    <property type="entry name" value="Winged helix' DNA-binding domain"/>
    <property type="match status" value="1"/>
</dbReference>
<reference evidence="6" key="1">
    <citation type="submission" date="2023-01" db="EMBL/GenBank/DDBJ databases">
        <title>Comparative genomic analysis of cold water coral derived Sulfitobacter faviae: insights into their metabolism and habitat adaptation.</title>
        <authorList>
            <person name="Guo Y."/>
            <person name="Lin S."/>
            <person name="Huang Z."/>
            <person name="Tang K."/>
            <person name="Wang X."/>
        </authorList>
    </citation>
    <scope>NUCLEOTIDE SEQUENCE</scope>
    <source>
        <strain evidence="6">SCSIO W_1865</strain>
    </source>
</reference>
<proteinExistence type="predicted"/>
<dbReference type="GO" id="GO:0003700">
    <property type="term" value="F:DNA-binding transcription factor activity"/>
    <property type="evidence" value="ECO:0007669"/>
    <property type="project" value="InterPro"/>
</dbReference>
<accession>A0AAX3LK26</accession>
<organism evidence="6 7">
    <name type="scientific">Sulfitobacter faviae</name>
    <dbReference type="NCBI Taxonomy" id="1775881"/>
    <lineage>
        <taxon>Bacteria</taxon>
        <taxon>Pseudomonadati</taxon>
        <taxon>Pseudomonadota</taxon>
        <taxon>Alphaproteobacteria</taxon>
        <taxon>Rhodobacterales</taxon>
        <taxon>Roseobacteraceae</taxon>
        <taxon>Sulfitobacter</taxon>
    </lineage>
</organism>
<dbReference type="PROSITE" id="PS00042">
    <property type="entry name" value="HTH_CRP_1"/>
    <property type="match status" value="1"/>
</dbReference>
<keyword evidence="2" id="KW-0238">DNA-binding</keyword>
<evidence type="ECO:0000256" key="1">
    <source>
        <dbReference type="ARBA" id="ARBA00023015"/>
    </source>
</evidence>
<dbReference type="RefSeq" id="WP_271687295.1">
    <property type="nucleotide sequence ID" value="NZ_CP116423.1"/>
</dbReference>
<dbReference type="PROSITE" id="PS50042">
    <property type="entry name" value="CNMP_BINDING_3"/>
    <property type="match status" value="1"/>
</dbReference>
<dbReference type="SMART" id="SM00419">
    <property type="entry name" value="HTH_CRP"/>
    <property type="match status" value="1"/>
</dbReference>
<dbReference type="InterPro" id="IPR018335">
    <property type="entry name" value="Tscrpt_reg_HTH_Crp-type_CS"/>
</dbReference>
<dbReference type="CDD" id="cd00092">
    <property type="entry name" value="HTH_CRP"/>
    <property type="match status" value="1"/>
</dbReference>
<dbReference type="AlphaFoldDB" id="A0AAX3LK26"/>
<feature type="domain" description="HTH crp-type" evidence="5">
    <location>
        <begin position="143"/>
        <end position="217"/>
    </location>
</feature>
<dbReference type="PANTHER" id="PTHR24567">
    <property type="entry name" value="CRP FAMILY TRANSCRIPTIONAL REGULATORY PROTEIN"/>
    <property type="match status" value="1"/>
</dbReference>
<dbReference type="Gene3D" id="2.60.120.10">
    <property type="entry name" value="Jelly Rolls"/>
    <property type="match status" value="1"/>
</dbReference>
<dbReference type="FunFam" id="1.10.10.10:FF:000028">
    <property type="entry name" value="Fumarate/nitrate reduction transcriptional regulator Fnr"/>
    <property type="match status" value="1"/>
</dbReference>
<dbReference type="PROSITE" id="PS51063">
    <property type="entry name" value="HTH_CRP_2"/>
    <property type="match status" value="1"/>
</dbReference>
<dbReference type="InterPro" id="IPR036390">
    <property type="entry name" value="WH_DNA-bd_sf"/>
</dbReference>
<dbReference type="Proteomes" id="UP001210770">
    <property type="component" value="Chromosome"/>
</dbReference>
<dbReference type="InterPro" id="IPR012318">
    <property type="entry name" value="HTH_CRP"/>
</dbReference>
<evidence type="ECO:0000256" key="3">
    <source>
        <dbReference type="ARBA" id="ARBA00023163"/>
    </source>
</evidence>
<keyword evidence="3" id="KW-0804">Transcription</keyword>
<protein>
    <submittedName>
        <fullName evidence="6">Helix-turn-helix domain-containing protein</fullName>
    </submittedName>
</protein>
<evidence type="ECO:0000259" key="5">
    <source>
        <dbReference type="PROSITE" id="PS51063"/>
    </source>
</evidence>
<dbReference type="CDD" id="cd00038">
    <property type="entry name" value="CAP_ED"/>
    <property type="match status" value="1"/>
</dbReference>
<keyword evidence="1" id="KW-0805">Transcription regulation</keyword>
<dbReference type="Pfam" id="PF00027">
    <property type="entry name" value="cNMP_binding"/>
    <property type="match status" value="1"/>
</dbReference>
<evidence type="ECO:0000313" key="7">
    <source>
        <dbReference type="Proteomes" id="UP001210770"/>
    </source>
</evidence>
<dbReference type="EMBL" id="CP116423">
    <property type="protein sequence ID" value="WCE69014.1"/>
    <property type="molecule type" value="Genomic_DNA"/>
</dbReference>
<dbReference type="InterPro" id="IPR014710">
    <property type="entry name" value="RmlC-like_jellyroll"/>
</dbReference>
<dbReference type="SMART" id="SM00100">
    <property type="entry name" value="cNMP"/>
    <property type="match status" value="1"/>
</dbReference>
<feature type="domain" description="Cyclic nucleotide-binding" evidence="4">
    <location>
        <begin position="37"/>
        <end position="82"/>
    </location>
</feature>
<dbReference type="InterPro" id="IPR018490">
    <property type="entry name" value="cNMP-bd_dom_sf"/>
</dbReference>
<name>A0AAX3LK26_9RHOB</name>
<dbReference type="PRINTS" id="PR00034">
    <property type="entry name" value="HTHCRP"/>
</dbReference>
<dbReference type="GO" id="GO:0005829">
    <property type="term" value="C:cytosol"/>
    <property type="evidence" value="ECO:0007669"/>
    <property type="project" value="TreeGrafter"/>
</dbReference>
<dbReference type="InterPro" id="IPR036388">
    <property type="entry name" value="WH-like_DNA-bd_sf"/>
</dbReference>